<accession>G9MJT8</accession>
<dbReference type="OrthoDB" id="4898680at2759"/>
<name>G9MJT8_HYPVG</name>
<reference evidence="5 6" key="1">
    <citation type="journal article" date="2011" name="Genome Biol.">
        <title>Comparative genome sequence analysis underscores mycoparasitism as the ancestral life style of Trichoderma.</title>
        <authorList>
            <person name="Kubicek C.P."/>
            <person name="Herrera-Estrella A."/>
            <person name="Seidl-Seiboth V."/>
            <person name="Martinez D.A."/>
            <person name="Druzhinina I.S."/>
            <person name="Thon M."/>
            <person name="Zeilinger S."/>
            <person name="Casas-Flores S."/>
            <person name="Horwitz B.A."/>
            <person name="Mukherjee P.K."/>
            <person name="Mukherjee M."/>
            <person name="Kredics L."/>
            <person name="Alcaraz L.D."/>
            <person name="Aerts A."/>
            <person name="Antal Z."/>
            <person name="Atanasova L."/>
            <person name="Cervantes-Badillo M.G."/>
            <person name="Challacombe J."/>
            <person name="Chertkov O."/>
            <person name="McCluskey K."/>
            <person name="Coulpier F."/>
            <person name="Deshpande N."/>
            <person name="von Doehren H."/>
            <person name="Ebbole D.J."/>
            <person name="Esquivel-Naranjo E.U."/>
            <person name="Fekete E."/>
            <person name="Flipphi M."/>
            <person name="Glaser F."/>
            <person name="Gomez-Rodriguez E.Y."/>
            <person name="Gruber S."/>
            <person name="Han C."/>
            <person name="Henrissat B."/>
            <person name="Hermosa R."/>
            <person name="Hernandez-Onate M."/>
            <person name="Karaffa L."/>
            <person name="Kosti I."/>
            <person name="Le Crom S."/>
            <person name="Lindquist E."/>
            <person name="Lucas S."/>
            <person name="Luebeck M."/>
            <person name="Luebeck P.S."/>
            <person name="Margeot A."/>
            <person name="Metz B."/>
            <person name="Misra M."/>
            <person name="Nevalainen H."/>
            <person name="Omann M."/>
            <person name="Packer N."/>
            <person name="Perrone G."/>
            <person name="Uresti-Rivera E.E."/>
            <person name="Salamov A."/>
            <person name="Schmoll M."/>
            <person name="Seiboth B."/>
            <person name="Shapiro H."/>
            <person name="Sukno S."/>
            <person name="Tamayo-Ramos J.A."/>
            <person name="Tisch D."/>
            <person name="Wiest A."/>
            <person name="Wilkinson H.H."/>
            <person name="Zhang M."/>
            <person name="Coutinho P.M."/>
            <person name="Kenerley C.M."/>
            <person name="Monte E."/>
            <person name="Baker S.E."/>
            <person name="Grigoriev I.V."/>
        </authorList>
    </citation>
    <scope>NUCLEOTIDE SEQUENCE [LARGE SCALE GENOMIC DNA]</scope>
    <source>
        <strain evidence="6">Gv29-8 / FGSC 10586</strain>
    </source>
</reference>
<dbReference type="AlphaFoldDB" id="G9MJT8"/>
<dbReference type="InParanoid" id="G9MJT8"/>
<dbReference type="Proteomes" id="UP000007115">
    <property type="component" value="Unassembled WGS sequence"/>
</dbReference>
<dbReference type="VEuPathDB" id="FungiDB:TRIVIDRAFT_114907"/>
<evidence type="ECO:0000256" key="3">
    <source>
        <dbReference type="SAM" id="MobiDB-lite"/>
    </source>
</evidence>
<proteinExistence type="predicted"/>
<feature type="non-terminal residue" evidence="5">
    <location>
        <position position="1"/>
    </location>
</feature>
<dbReference type="Pfam" id="PF04082">
    <property type="entry name" value="Fungal_trans"/>
    <property type="match status" value="1"/>
</dbReference>
<dbReference type="RefSeq" id="XP_013959949.1">
    <property type="nucleotide sequence ID" value="XM_014104474.1"/>
</dbReference>
<protein>
    <recommendedName>
        <fullName evidence="4">Xylanolytic transcriptional activator regulatory domain-containing protein</fullName>
    </recommendedName>
</protein>
<dbReference type="GO" id="GO:0006351">
    <property type="term" value="P:DNA-templated transcription"/>
    <property type="evidence" value="ECO:0007669"/>
    <property type="project" value="InterPro"/>
</dbReference>
<dbReference type="GO" id="GO:0005634">
    <property type="term" value="C:nucleus"/>
    <property type="evidence" value="ECO:0007669"/>
    <property type="project" value="UniProtKB-SubCell"/>
</dbReference>
<dbReference type="HOGENOM" id="CLU_013296_3_1_1"/>
<evidence type="ECO:0000259" key="4">
    <source>
        <dbReference type="SMART" id="SM00906"/>
    </source>
</evidence>
<dbReference type="PANTHER" id="PTHR31001:SF40">
    <property type="entry name" value="ZN(II)2CYS6 TRANSCRIPTION FACTOR (EUROFUNG)"/>
    <property type="match status" value="1"/>
</dbReference>
<sequence length="572" mass="64901">SSGYMGFTSHTIVYEETKRSLSLLQGQGADHRLSQSGADDRMAPRHSFNQLPPIVRHMSIYVLEALPGQCNEQIAFRDEDCTQKGWTQVALARVTKSVQDLLRKNPDGTGPDLERITEMICNNTAQPMRDMDNPHQWMDQFCGGNLRWESIGLIWGGLERLMDTMNSFRPCHVEWIPGKGSHELSRTYINYCIDLSRHFCDGSPVLLDLHRRRSILVSVLDGDAAGSFWYSHGAAVAMMTFMGLHALEKEIPYTPTLCSESNRRLVAQIFNADKFCVAFSGRPPLINRRYCTTPLPLDLSEEDLIADEATLQKAVQGLDARGWNTKGRIYPITLIRARRMLAGLFEEVIEIALGCRVCITLDELRNIQDREMELLAGFPVHLKYDSQDFSDPELDTESVYARILIRLTHLQTMFFLERLLLLNGSLEEGNLLLFSFEMLILTLAMWTHKDRFAAMRRNFEWLLMAHAAPAGGILCLELLNPTFTGKHPKDPRITRSSIIQNLSLLVGFLDWVRPSAPNGDLCMDCKVIIQRVLDHTLNGSVDGHSPRASLAYDFPEPLDFNFELLDTFGWLH</sequence>
<dbReference type="SMART" id="SM00906">
    <property type="entry name" value="Fungal_trans"/>
    <property type="match status" value="1"/>
</dbReference>
<feature type="non-terminal residue" evidence="5">
    <location>
        <position position="572"/>
    </location>
</feature>
<keyword evidence="2" id="KW-0539">Nucleus</keyword>
<evidence type="ECO:0000313" key="6">
    <source>
        <dbReference type="Proteomes" id="UP000007115"/>
    </source>
</evidence>
<dbReference type="GO" id="GO:0008270">
    <property type="term" value="F:zinc ion binding"/>
    <property type="evidence" value="ECO:0007669"/>
    <property type="project" value="InterPro"/>
</dbReference>
<dbReference type="OMA" id="MPSHLIF"/>
<dbReference type="InterPro" id="IPR050613">
    <property type="entry name" value="Sec_Metabolite_Reg"/>
</dbReference>
<feature type="compositionally biased region" description="Basic and acidic residues" evidence="3">
    <location>
        <begin position="29"/>
        <end position="43"/>
    </location>
</feature>
<dbReference type="InterPro" id="IPR007219">
    <property type="entry name" value="XnlR_reg_dom"/>
</dbReference>
<gene>
    <name evidence="5" type="ORF">TRIVIDRAFT_114907</name>
</gene>
<organism evidence="5 6">
    <name type="scientific">Hypocrea virens (strain Gv29-8 / FGSC 10586)</name>
    <name type="common">Gliocladium virens</name>
    <name type="synonym">Trichoderma virens</name>
    <dbReference type="NCBI Taxonomy" id="413071"/>
    <lineage>
        <taxon>Eukaryota</taxon>
        <taxon>Fungi</taxon>
        <taxon>Dikarya</taxon>
        <taxon>Ascomycota</taxon>
        <taxon>Pezizomycotina</taxon>
        <taxon>Sordariomycetes</taxon>
        <taxon>Hypocreomycetidae</taxon>
        <taxon>Hypocreales</taxon>
        <taxon>Hypocreaceae</taxon>
        <taxon>Trichoderma</taxon>
    </lineage>
</organism>
<dbReference type="EMBL" id="ABDF02000003">
    <property type="protein sequence ID" value="EHK25749.1"/>
    <property type="molecule type" value="Genomic_DNA"/>
</dbReference>
<dbReference type="GeneID" id="25787000"/>
<evidence type="ECO:0000256" key="2">
    <source>
        <dbReference type="ARBA" id="ARBA00023242"/>
    </source>
</evidence>
<comment type="subcellular location">
    <subcellularLocation>
        <location evidence="1">Nucleus</location>
    </subcellularLocation>
</comment>
<comment type="caution">
    <text evidence="5">The sequence shown here is derived from an EMBL/GenBank/DDBJ whole genome shotgun (WGS) entry which is preliminary data.</text>
</comment>
<dbReference type="GO" id="GO:0003677">
    <property type="term" value="F:DNA binding"/>
    <property type="evidence" value="ECO:0007669"/>
    <property type="project" value="InterPro"/>
</dbReference>
<evidence type="ECO:0000313" key="5">
    <source>
        <dbReference type="EMBL" id="EHK25749.1"/>
    </source>
</evidence>
<dbReference type="PANTHER" id="PTHR31001">
    <property type="entry name" value="UNCHARACTERIZED TRANSCRIPTIONAL REGULATORY PROTEIN"/>
    <property type="match status" value="1"/>
</dbReference>
<keyword evidence="6" id="KW-1185">Reference proteome</keyword>
<evidence type="ECO:0000256" key="1">
    <source>
        <dbReference type="ARBA" id="ARBA00004123"/>
    </source>
</evidence>
<feature type="domain" description="Xylanolytic transcriptional activator regulatory" evidence="4">
    <location>
        <begin position="228"/>
        <end position="302"/>
    </location>
</feature>
<dbReference type="eggNOG" id="ENOG502SI1U">
    <property type="taxonomic scope" value="Eukaryota"/>
</dbReference>
<feature type="region of interest" description="Disordered" evidence="3">
    <location>
        <begin position="27"/>
        <end position="46"/>
    </location>
</feature>
<dbReference type="CDD" id="cd12148">
    <property type="entry name" value="fungal_TF_MHR"/>
    <property type="match status" value="1"/>
</dbReference>